<protein>
    <submittedName>
        <fullName evidence="2">Uncharacterized protein</fullName>
    </submittedName>
</protein>
<accession>W6MVC5</accession>
<evidence type="ECO:0000313" key="2">
    <source>
        <dbReference type="EMBL" id="CDK26210.1"/>
    </source>
</evidence>
<dbReference type="Proteomes" id="UP000019384">
    <property type="component" value="Unassembled WGS sequence"/>
</dbReference>
<dbReference type="InterPro" id="IPR029071">
    <property type="entry name" value="Ubiquitin-like_domsf"/>
</dbReference>
<sequence>MANATLVGTEVFLLFLDGSKYGLEFTQEIINALSRGDDSPTVELLKKYIFENWESISAEKKGSVDGVETVELLDLNQIQLLHLGMRLDNSCELTSLNLELSPVLHVVIKPHDLYLSSMEKGKKFDLKAVIGGGRRKSVSNAGTNPNPNVAGGGARRGSSIVAGMTTNSGSNTAQIGQSGARTSTENPDLLIRPNNESQSRFQEQETNQRSRSPAKVSHSRPTSSSISAADEAQGEEQRSSHGQNSRQVGQEDRAKSGCCLIV</sequence>
<dbReference type="OrthoDB" id="3991675at2759"/>
<evidence type="ECO:0000313" key="3">
    <source>
        <dbReference type="Proteomes" id="UP000019384"/>
    </source>
</evidence>
<organism evidence="2 3">
    <name type="scientific">Kuraishia capsulata CBS 1993</name>
    <dbReference type="NCBI Taxonomy" id="1382522"/>
    <lineage>
        <taxon>Eukaryota</taxon>
        <taxon>Fungi</taxon>
        <taxon>Dikarya</taxon>
        <taxon>Ascomycota</taxon>
        <taxon>Saccharomycotina</taxon>
        <taxon>Pichiomycetes</taxon>
        <taxon>Pichiales</taxon>
        <taxon>Pichiaceae</taxon>
        <taxon>Kuraishia</taxon>
    </lineage>
</organism>
<feature type="compositionally biased region" description="Polar residues" evidence="1">
    <location>
        <begin position="164"/>
        <end position="186"/>
    </location>
</feature>
<name>W6MVC5_9ASCO</name>
<dbReference type="EMBL" id="HG793126">
    <property type="protein sequence ID" value="CDK26210.1"/>
    <property type="molecule type" value="Genomic_DNA"/>
</dbReference>
<gene>
    <name evidence="2" type="ORF">KUCA_T00002181001</name>
</gene>
<reference evidence="2" key="1">
    <citation type="submission" date="2013-12" db="EMBL/GenBank/DDBJ databases">
        <authorList>
            <person name="Genoscope - CEA"/>
        </authorList>
    </citation>
    <scope>NUCLEOTIDE SEQUENCE</scope>
    <source>
        <strain evidence="2">CBS 1993</strain>
    </source>
</reference>
<keyword evidence="3" id="KW-1185">Reference proteome</keyword>
<reference evidence="2" key="2">
    <citation type="submission" date="2014-02" db="EMBL/GenBank/DDBJ databases">
        <title>Complete DNA sequence of /Kuraishia capsulata/ illustrates novel genomic features among budding yeasts (/Saccharomycotina/).</title>
        <authorList>
            <person name="Morales L."/>
            <person name="Noel B."/>
            <person name="Porcel B."/>
            <person name="Marcet-Houben M."/>
            <person name="Hullo M-F."/>
            <person name="Sacerdot C."/>
            <person name="Tekaia F."/>
            <person name="Leh-Louis V."/>
            <person name="Despons L."/>
            <person name="Khanna V."/>
            <person name="Aury J-M."/>
            <person name="Barbe V."/>
            <person name="Couloux A."/>
            <person name="Labadie K."/>
            <person name="Pelletier E."/>
            <person name="Souciet J-L."/>
            <person name="Boekhout T."/>
            <person name="Gabaldon T."/>
            <person name="Wincker P."/>
            <person name="Dujon B."/>
        </authorList>
    </citation>
    <scope>NUCLEOTIDE SEQUENCE</scope>
    <source>
        <strain evidence="2">CBS 1993</strain>
    </source>
</reference>
<dbReference type="AlphaFoldDB" id="W6MVC5"/>
<evidence type="ECO:0000256" key="1">
    <source>
        <dbReference type="SAM" id="MobiDB-lite"/>
    </source>
</evidence>
<dbReference type="HOGENOM" id="CLU_1061963_0_0_1"/>
<feature type="region of interest" description="Disordered" evidence="1">
    <location>
        <begin position="134"/>
        <end position="257"/>
    </location>
</feature>
<dbReference type="SUPFAM" id="SSF54236">
    <property type="entry name" value="Ubiquitin-like"/>
    <property type="match status" value="1"/>
</dbReference>
<dbReference type="RefSeq" id="XP_022458217.1">
    <property type="nucleotide sequence ID" value="XM_022604435.1"/>
</dbReference>
<proteinExistence type="predicted"/>
<feature type="compositionally biased region" description="Polar residues" evidence="1">
    <location>
        <begin position="138"/>
        <end position="147"/>
    </location>
</feature>
<dbReference type="GeneID" id="34519605"/>
<dbReference type="Gene3D" id="3.10.20.90">
    <property type="entry name" value="Phosphatidylinositol 3-kinase Catalytic Subunit, Chain A, domain 1"/>
    <property type="match status" value="1"/>
</dbReference>